<keyword evidence="3" id="KW-0813">Transport</keyword>
<keyword evidence="5 7" id="KW-1133">Transmembrane helix</keyword>
<feature type="transmembrane region" description="Helical" evidence="7">
    <location>
        <begin position="379"/>
        <end position="398"/>
    </location>
</feature>
<feature type="transmembrane region" description="Helical" evidence="7">
    <location>
        <begin position="482"/>
        <end position="501"/>
    </location>
</feature>
<keyword evidence="9" id="KW-1185">Reference proteome</keyword>
<dbReference type="OrthoDB" id="1923497at2759"/>
<dbReference type="InterPro" id="IPR004324">
    <property type="entry name" value="FBT"/>
</dbReference>
<feature type="transmembrane region" description="Helical" evidence="7">
    <location>
        <begin position="410"/>
        <end position="438"/>
    </location>
</feature>
<evidence type="ECO:0000313" key="8">
    <source>
        <dbReference type="EMBL" id="KAF3457527.1"/>
    </source>
</evidence>
<gene>
    <name evidence="8" type="ORF">FNV43_RR02185</name>
</gene>
<evidence type="ECO:0000256" key="4">
    <source>
        <dbReference type="ARBA" id="ARBA00022692"/>
    </source>
</evidence>
<sequence length="550" mass="60777">MIYPTISSENPRLSITPKLSNPPLVKTPSFHFKPTLCFHHQDPNTVNKPVKSRTHFKSATLLTEAQDFYTKSKRSRGYEERRGFPRVGSRETLVLCGFGYWVQGFRCFPWLALNFHMAHSLSLHPSTLQLVQNSGNLPMVAKPLYGILSDALYIGGAHRIPYISIGVILQILSWGPLALIPVAGQSLPTLMACVLLSNFGASITEVAKDALVAEYGQKHQINGLQSYALMASAAGGILGNLFGGYFLMKTSPRTMFLMFSILLSFQLANSLTTREESLGLSQLSDDNLMRSSVKESTRKKFSDLMVAVREESIYRPLTWILASIVMVPSLSGSIFCYQTQCLHLDPSVIGMSKVIGQLMLLSTTVLYDRHWRKVPIRSLASAVQILYAGALLLDFVLVKQINVKLGIPNEVFAVCFSGLSEIVAQFKILPFSVLFASLCPQGCEGSLTSFLASILCFSSILSGLLGVGLASRIGMMSGDYSCLPVGIVVQVLAALVPLLWIHHLPTSQGIPEKERKKGMSKRNRRNRRVGRVVFDSVCVYRRERESEMQS</sequence>
<accession>A0A8K0HR74</accession>
<dbReference type="Gene3D" id="1.20.1250.20">
    <property type="entry name" value="MFS general substrate transporter like domains"/>
    <property type="match status" value="1"/>
</dbReference>
<evidence type="ECO:0000256" key="1">
    <source>
        <dbReference type="ARBA" id="ARBA00004141"/>
    </source>
</evidence>
<dbReference type="Proteomes" id="UP000796880">
    <property type="component" value="Unassembled WGS sequence"/>
</dbReference>
<protein>
    <submittedName>
        <fullName evidence="8">Uncharacterized protein</fullName>
    </submittedName>
</protein>
<dbReference type="AlphaFoldDB" id="A0A8K0HR74"/>
<comment type="caution">
    <text evidence="8">The sequence shown here is derived from an EMBL/GenBank/DDBJ whole genome shotgun (WGS) entry which is preliminary data.</text>
</comment>
<keyword evidence="6 7" id="KW-0472">Membrane</keyword>
<feature type="transmembrane region" description="Helical" evidence="7">
    <location>
        <begin position="317"/>
        <end position="336"/>
    </location>
</feature>
<dbReference type="NCBIfam" id="TIGR00788">
    <property type="entry name" value="fbt"/>
    <property type="match status" value="1"/>
</dbReference>
<evidence type="ECO:0000313" key="9">
    <source>
        <dbReference type="Proteomes" id="UP000796880"/>
    </source>
</evidence>
<dbReference type="Pfam" id="PF03092">
    <property type="entry name" value="BT1"/>
    <property type="match status" value="1"/>
</dbReference>
<feature type="transmembrane region" description="Helical" evidence="7">
    <location>
        <begin position="227"/>
        <end position="248"/>
    </location>
</feature>
<feature type="transmembrane region" description="Helical" evidence="7">
    <location>
        <begin position="450"/>
        <end position="470"/>
    </location>
</feature>
<dbReference type="InterPro" id="IPR039309">
    <property type="entry name" value="BT1"/>
</dbReference>
<evidence type="ECO:0000256" key="3">
    <source>
        <dbReference type="ARBA" id="ARBA00022448"/>
    </source>
</evidence>
<dbReference type="PANTHER" id="PTHR31585:SF12">
    <property type="entry name" value="FOLATE-BIOPTERIN TRANSPORTER 9, CHLOROPLASTIC-RELATED"/>
    <property type="match status" value="1"/>
</dbReference>
<dbReference type="EMBL" id="VOIH02000001">
    <property type="protein sequence ID" value="KAF3457527.1"/>
    <property type="molecule type" value="Genomic_DNA"/>
</dbReference>
<dbReference type="PANTHER" id="PTHR31585">
    <property type="entry name" value="FOLATE-BIOPTERIN TRANSPORTER 1, CHLOROPLASTIC"/>
    <property type="match status" value="1"/>
</dbReference>
<evidence type="ECO:0000256" key="5">
    <source>
        <dbReference type="ARBA" id="ARBA00022989"/>
    </source>
</evidence>
<evidence type="ECO:0000256" key="6">
    <source>
        <dbReference type="ARBA" id="ARBA00023136"/>
    </source>
</evidence>
<dbReference type="InterPro" id="IPR036259">
    <property type="entry name" value="MFS_trans_sf"/>
</dbReference>
<evidence type="ECO:0000256" key="7">
    <source>
        <dbReference type="SAM" id="Phobius"/>
    </source>
</evidence>
<comment type="subcellular location">
    <subcellularLocation>
        <location evidence="1">Membrane</location>
        <topology evidence="1">Multi-pass membrane protein</topology>
    </subcellularLocation>
</comment>
<name>A0A8K0HR74_9ROSA</name>
<dbReference type="GO" id="GO:0016020">
    <property type="term" value="C:membrane"/>
    <property type="evidence" value="ECO:0007669"/>
    <property type="project" value="UniProtKB-SubCell"/>
</dbReference>
<dbReference type="SUPFAM" id="SSF103473">
    <property type="entry name" value="MFS general substrate transporter"/>
    <property type="match status" value="1"/>
</dbReference>
<keyword evidence="4 7" id="KW-0812">Transmembrane</keyword>
<reference evidence="8" key="1">
    <citation type="submission" date="2020-03" db="EMBL/GenBank/DDBJ databases">
        <title>A high-quality chromosome-level genome assembly of a woody plant with both climbing and erect habits, Rhamnella rubrinervis.</title>
        <authorList>
            <person name="Lu Z."/>
            <person name="Yang Y."/>
            <person name="Zhu X."/>
            <person name="Sun Y."/>
        </authorList>
    </citation>
    <scope>NUCLEOTIDE SEQUENCE</scope>
    <source>
        <strain evidence="8">BYM</strain>
        <tissue evidence="8">Leaf</tissue>
    </source>
</reference>
<organism evidence="8 9">
    <name type="scientific">Rhamnella rubrinervis</name>
    <dbReference type="NCBI Taxonomy" id="2594499"/>
    <lineage>
        <taxon>Eukaryota</taxon>
        <taxon>Viridiplantae</taxon>
        <taxon>Streptophyta</taxon>
        <taxon>Embryophyta</taxon>
        <taxon>Tracheophyta</taxon>
        <taxon>Spermatophyta</taxon>
        <taxon>Magnoliopsida</taxon>
        <taxon>eudicotyledons</taxon>
        <taxon>Gunneridae</taxon>
        <taxon>Pentapetalae</taxon>
        <taxon>rosids</taxon>
        <taxon>fabids</taxon>
        <taxon>Rosales</taxon>
        <taxon>Rhamnaceae</taxon>
        <taxon>rhamnoid group</taxon>
        <taxon>Rhamneae</taxon>
        <taxon>Rhamnella</taxon>
    </lineage>
</organism>
<evidence type="ECO:0000256" key="2">
    <source>
        <dbReference type="ARBA" id="ARBA00007015"/>
    </source>
</evidence>
<proteinExistence type="inferred from homology"/>
<comment type="similarity">
    <text evidence="2">Belongs to the major facilitator superfamily. Folate-biopterin transporter (TC 2.A.71) family.</text>
</comment>